<keyword evidence="7" id="KW-1185">Reference proteome</keyword>
<gene>
    <name evidence="6" type="ordered locus">Mboo_1504</name>
</gene>
<keyword evidence="3" id="KW-0274">FAD</keyword>
<dbReference type="PIRSF" id="PIRSF000350">
    <property type="entry name" value="Mercury_reductase_MerA"/>
    <property type="match status" value="1"/>
</dbReference>
<evidence type="ECO:0000256" key="2">
    <source>
        <dbReference type="ARBA" id="ARBA00022630"/>
    </source>
</evidence>
<dbReference type="HOGENOM" id="CLU_016755_1_1_2"/>
<dbReference type="Gene3D" id="3.30.390.30">
    <property type="match status" value="1"/>
</dbReference>
<dbReference type="PANTHER" id="PTHR43014">
    <property type="entry name" value="MERCURIC REDUCTASE"/>
    <property type="match status" value="1"/>
</dbReference>
<protein>
    <submittedName>
        <fullName evidence="6">Pyridine nucleotide-disulphide oxidoreductase dimerisation region</fullName>
    </submittedName>
</protein>
<dbReference type="PRINTS" id="PR00411">
    <property type="entry name" value="PNDRDTASEI"/>
</dbReference>
<reference evidence="7" key="1">
    <citation type="journal article" date="2015" name="Microbiology">
        <title>Genome of Methanoregula boonei 6A8 reveals adaptations to oligotrophic peatland environments.</title>
        <authorList>
            <person name="Braeuer S."/>
            <person name="Cadillo-Quiroz H."/>
            <person name="Kyrpides N."/>
            <person name="Woyke T."/>
            <person name="Goodwin L."/>
            <person name="Detter C."/>
            <person name="Podell S."/>
            <person name="Yavitt J.B."/>
            <person name="Zinder S.H."/>
        </authorList>
    </citation>
    <scope>NUCLEOTIDE SEQUENCE [LARGE SCALE GENOMIC DNA]</scope>
    <source>
        <strain evidence="7">DSM 21154 / JCM 14090 / 6A8</strain>
    </source>
</reference>
<dbReference type="InterPro" id="IPR016156">
    <property type="entry name" value="FAD/NAD-linked_Rdtase_dimer_sf"/>
</dbReference>
<dbReference type="InterPro" id="IPR036188">
    <property type="entry name" value="FAD/NAD-bd_sf"/>
</dbReference>
<evidence type="ECO:0000256" key="1">
    <source>
        <dbReference type="ARBA" id="ARBA00007532"/>
    </source>
</evidence>
<dbReference type="Gene3D" id="3.50.50.60">
    <property type="entry name" value="FAD/NAD(P)-binding domain"/>
    <property type="match status" value="2"/>
</dbReference>
<comment type="similarity">
    <text evidence="1">Belongs to the class-I pyridine nucleotide-disulfide oxidoreductase family.</text>
</comment>
<dbReference type="Pfam" id="PF07992">
    <property type="entry name" value="Pyr_redox_2"/>
    <property type="match status" value="1"/>
</dbReference>
<dbReference type="GO" id="GO:0050660">
    <property type="term" value="F:flavin adenine dinucleotide binding"/>
    <property type="evidence" value="ECO:0007669"/>
    <property type="project" value="TreeGrafter"/>
</dbReference>
<dbReference type="EMBL" id="CP000780">
    <property type="protein sequence ID" value="ABS56022.1"/>
    <property type="molecule type" value="Genomic_DNA"/>
</dbReference>
<feature type="domain" description="FAD/NAD(P)-binding" evidence="5">
    <location>
        <begin position="5"/>
        <end position="319"/>
    </location>
</feature>
<dbReference type="eggNOG" id="arCOG01068">
    <property type="taxonomic scope" value="Archaea"/>
</dbReference>
<name>A7I8G1_METB6</name>
<dbReference type="Proteomes" id="UP000002408">
    <property type="component" value="Chromosome"/>
</dbReference>
<dbReference type="PANTHER" id="PTHR43014:SF4">
    <property type="entry name" value="PYRIDINE NUCLEOTIDE-DISULFIDE OXIDOREDUCTASE RCLA-RELATED"/>
    <property type="match status" value="1"/>
</dbReference>
<keyword evidence="2" id="KW-0285">Flavoprotein</keyword>
<dbReference type="GO" id="GO:0003955">
    <property type="term" value="F:NAD(P)H dehydrogenase (quinone) activity"/>
    <property type="evidence" value="ECO:0007669"/>
    <property type="project" value="TreeGrafter"/>
</dbReference>
<dbReference type="InterPro" id="IPR023753">
    <property type="entry name" value="FAD/NAD-binding_dom"/>
</dbReference>
<evidence type="ECO:0000259" key="5">
    <source>
        <dbReference type="Pfam" id="PF07992"/>
    </source>
</evidence>
<accession>A7I8G1</accession>
<feature type="domain" description="Pyridine nucleotide-disulphide oxidoreductase dimerisation" evidence="4">
    <location>
        <begin position="342"/>
        <end position="446"/>
    </location>
</feature>
<dbReference type="SUPFAM" id="SSF55424">
    <property type="entry name" value="FAD/NAD-linked reductases, dimerisation (C-terminal) domain"/>
    <property type="match status" value="1"/>
</dbReference>
<dbReference type="PRINTS" id="PR00368">
    <property type="entry name" value="FADPNR"/>
</dbReference>
<dbReference type="RefSeq" id="WP_012107061.1">
    <property type="nucleotide sequence ID" value="NC_009712.1"/>
</dbReference>
<organism evidence="6 7">
    <name type="scientific">Methanoregula boonei (strain DSM 21154 / JCM 14090 / 6A8)</name>
    <dbReference type="NCBI Taxonomy" id="456442"/>
    <lineage>
        <taxon>Archaea</taxon>
        <taxon>Methanobacteriati</taxon>
        <taxon>Methanobacteriota</taxon>
        <taxon>Stenosarchaea group</taxon>
        <taxon>Methanomicrobia</taxon>
        <taxon>Methanomicrobiales</taxon>
        <taxon>Methanoregulaceae</taxon>
        <taxon>Methanoregula</taxon>
    </lineage>
</organism>
<dbReference type="KEGG" id="mbn:Mboo_1504"/>
<dbReference type="STRING" id="456442.Mboo_1504"/>
<dbReference type="AlphaFoldDB" id="A7I8G1"/>
<evidence type="ECO:0000313" key="7">
    <source>
        <dbReference type="Proteomes" id="UP000002408"/>
    </source>
</evidence>
<evidence type="ECO:0000256" key="3">
    <source>
        <dbReference type="ARBA" id="ARBA00022827"/>
    </source>
</evidence>
<evidence type="ECO:0000259" key="4">
    <source>
        <dbReference type="Pfam" id="PF02852"/>
    </source>
</evidence>
<dbReference type="InterPro" id="IPR001100">
    <property type="entry name" value="Pyr_nuc-diS_OxRdtase"/>
</dbReference>
<dbReference type="InterPro" id="IPR004099">
    <property type="entry name" value="Pyr_nucl-diS_OxRdtase_dimer"/>
</dbReference>
<sequence>MNAEYDLVIIGTGAAGVAAATAAVHLGASRVAVVERGPLWGTCVNTGCIPSKFLLTLAGYTYYRGHSHPGVRMEGRLDLGEVLAEKNTLQERLREKKRDTLFSRLGVELIEGEATFLNPHTLQAGDRKLASKRFIIATGSSPAIPPVEGIGSVPFMTSADALSPERIPATLIVIGGRALGLEFAQLYSHLGTRVTLLQRSPRILPEEEPEIADLMAGYLAGEGIGILTGVDIKRVERTGDSVAVIAGTRGEQRVISADRLLLATGRTPNSRELNCGAAGVDTRPDGAVVVDTMLQTSAPHIWAAGDVTGEPMLETAARYGGEIAASNALRELKRSYNSALLPHGIFTTPQVAGVGMTEDRAQKAGLNPVSHSIRTDSMAKFSIDGDTRGMVKIVADKRSRRILGVHLCAPLATEMIQEGVIAVTRYLTADDLAELPHVFPTATEALAVCARGLQANTGDCSK</sequence>
<evidence type="ECO:0000313" key="6">
    <source>
        <dbReference type="EMBL" id="ABS56022.1"/>
    </source>
</evidence>
<dbReference type="Pfam" id="PF02852">
    <property type="entry name" value="Pyr_redox_dim"/>
    <property type="match status" value="1"/>
</dbReference>
<dbReference type="OrthoDB" id="27922at2157"/>
<proteinExistence type="inferred from homology"/>
<dbReference type="SUPFAM" id="SSF51905">
    <property type="entry name" value="FAD/NAD(P)-binding domain"/>
    <property type="match status" value="1"/>
</dbReference>
<dbReference type="GeneID" id="5410878"/>